<evidence type="ECO:0000256" key="4">
    <source>
        <dbReference type="PIRSR" id="PIRSR000429-1"/>
    </source>
</evidence>
<dbReference type="InterPro" id="IPR020610">
    <property type="entry name" value="Thiolase_AS"/>
</dbReference>
<dbReference type="PIRSF" id="PIRSF000429">
    <property type="entry name" value="Ac-CoA_Ac_transf"/>
    <property type="match status" value="1"/>
</dbReference>
<dbReference type="InterPro" id="IPR020616">
    <property type="entry name" value="Thiolase_N"/>
</dbReference>
<keyword evidence="3 5" id="KW-0012">Acyltransferase</keyword>
<dbReference type="PANTHER" id="PTHR18919">
    <property type="entry name" value="ACETYL-COA C-ACYLTRANSFERASE"/>
    <property type="match status" value="1"/>
</dbReference>
<feature type="active site" description="Proton acceptor" evidence="4">
    <location>
        <position position="381"/>
    </location>
</feature>
<evidence type="ECO:0000256" key="1">
    <source>
        <dbReference type="ARBA" id="ARBA00010982"/>
    </source>
</evidence>
<sequence>MSEVREVVVLSAVRTAIGDFGGSLKTVEPSTLAAITLKESVARSGIEPAEVGMVVMGTVVPEEERAPYTARIAQIEAGIPCETSCVAVNRLCGSGMQAIVDAAQGIMLGDYDVAIGAGVESMSNSLYALPGARWGQKMGAGQMIDLMISALTDPFGTGHMGMTAENLADKYNISREDQDALAVTSHQNAARAQAEGRFDSQIVPVEIKTRKGVTVFDKDEHVRPDISVEKLSGMRPAFKKDGSITAGNASGINDASSAMVLMAKEAAEARGLKPMAKLVAYSHAGVEPEIMGIGPVPAVEKILAATGLTIGDIDVFEVNEAFAAQALSVCRELDLPMDKVNVNGSGISLGHPIGASANIIVVKALHELERVQGKYALATLCIGGGQGIATLWERM</sequence>
<name>A0AB33Z6E8_9GAMM</name>
<reference evidence="8 9" key="1">
    <citation type="journal article" date="2013" name="Genome Announc.">
        <title>Genome Sequence of the Pyrene- and Fluoranthene-Degrading Bacterium Cycloclasticus sp. Strain PY97M.</title>
        <authorList>
            <person name="Cui Z."/>
            <person name="Xu G."/>
            <person name="Li Q."/>
            <person name="Gao W."/>
            <person name="Zheng L."/>
        </authorList>
    </citation>
    <scope>NUCLEOTIDE SEQUENCE [LARGE SCALE GENOMIC DNA]</scope>
    <source>
        <strain evidence="8 9">PY97M</strain>
    </source>
</reference>
<evidence type="ECO:0000256" key="5">
    <source>
        <dbReference type="RuleBase" id="RU003557"/>
    </source>
</evidence>
<evidence type="ECO:0000259" key="7">
    <source>
        <dbReference type="Pfam" id="PF02803"/>
    </source>
</evidence>
<dbReference type="AlphaFoldDB" id="A0AB33Z6E8"/>
<dbReference type="InterPro" id="IPR020615">
    <property type="entry name" value="Thiolase_acyl_enz_int_AS"/>
</dbReference>
<evidence type="ECO:0000256" key="3">
    <source>
        <dbReference type="ARBA" id="ARBA00023315"/>
    </source>
</evidence>
<dbReference type="CDD" id="cd00751">
    <property type="entry name" value="thiolase"/>
    <property type="match status" value="1"/>
</dbReference>
<dbReference type="Pfam" id="PF02803">
    <property type="entry name" value="Thiolase_C"/>
    <property type="match status" value="1"/>
</dbReference>
<dbReference type="SUPFAM" id="SSF53901">
    <property type="entry name" value="Thiolase-like"/>
    <property type="match status" value="2"/>
</dbReference>
<feature type="domain" description="Thiolase N-terminal" evidence="6">
    <location>
        <begin position="7"/>
        <end position="264"/>
    </location>
</feature>
<evidence type="ECO:0000313" key="8">
    <source>
        <dbReference type="EMBL" id="EPD14407.1"/>
    </source>
</evidence>
<accession>A0AB33Z6E8</accession>
<dbReference type="InterPro" id="IPR002155">
    <property type="entry name" value="Thiolase"/>
</dbReference>
<dbReference type="PROSITE" id="PS00098">
    <property type="entry name" value="THIOLASE_1"/>
    <property type="match status" value="1"/>
</dbReference>
<dbReference type="FunFam" id="3.40.47.10:FF:000010">
    <property type="entry name" value="Acetyl-CoA acetyltransferase (Thiolase)"/>
    <property type="match status" value="1"/>
</dbReference>
<protein>
    <submittedName>
        <fullName evidence="8">Acetyl-CoA acetyltransferase</fullName>
    </submittedName>
</protein>
<organism evidence="8 9">
    <name type="scientific">Cycloclasticus pugetii</name>
    <dbReference type="NCBI Taxonomy" id="34068"/>
    <lineage>
        <taxon>Bacteria</taxon>
        <taxon>Pseudomonadati</taxon>
        <taxon>Pseudomonadota</taxon>
        <taxon>Gammaproteobacteria</taxon>
        <taxon>Thiotrichales</taxon>
        <taxon>Piscirickettsiaceae</taxon>
        <taxon>Cycloclasticus</taxon>
    </lineage>
</organism>
<gene>
    <name evidence="8" type="ORF">L196_02880</name>
</gene>
<evidence type="ECO:0000256" key="2">
    <source>
        <dbReference type="ARBA" id="ARBA00022679"/>
    </source>
</evidence>
<comment type="similarity">
    <text evidence="1 5">Belongs to the thiolase-like superfamily. Thiolase family.</text>
</comment>
<dbReference type="Proteomes" id="UP000015462">
    <property type="component" value="Unassembled WGS sequence"/>
</dbReference>
<dbReference type="NCBIfam" id="TIGR01930">
    <property type="entry name" value="AcCoA-C-Actrans"/>
    <property type="match status" value="1"/>
</dbReference>
<dbReference type="Gene3D" id="3.40.47.10">
    <property type="match status" value="2"/>
</dbReference>
<keyword evidence="9" id="KW-1185">Reference proteome</keyword>
<dbReference type="InterPro" id="IPR016039">
    <property type="entry name" value="Thiolase-like"/>
</dbReference>
<dbReference type="Pfam" id="PF00108">
    <property type="entry name" value="Thiolase_N"/>
    <property type="match status" value="1"/>
</dbReference>
<dbReference type="InterPro" id="IPR020617">
    <property type="entry name" value="Thiolase_C"/>
</dbReference>
<dbReference type="PANTHER" id="PTHR18919:SF107">
    <property type="entry name" value="ACETYL-COA ACETYLTRANSFERASE, CYTOSOLIC"/>
    <property type="match status" value="1"/>
</dbReference>
<dbReference type="EMBL" id="ASHL01000001">
    <property type="protein sequence ID" value="EPD14407.1"/>
    <property type="molecule type" value="Genomic_DNA"/>
</dbReference>
<comment type="caution">
    <text evidence="8">The sequence shown here is derived from an EMBL/GenBank/DDBJ whole genome shotgun (WGS) entry which is preliminary data.</text>
</comment>
<dbReference type="GO" id="GO:0003985">
    <property type="term" value="F:acetyl-CoA C-acetyltransferase activity"/>
    <property type="evidence" value="ECO:0007669"/>
    <property type="project" value="TreeGrafter"/>
</dbReference>
<dbReference type="RefSeq" id="WP_015005229.1">
    <property type="nucleotide sequence ID" value="NZ_JBLWZB010000005.1"/>
</dbReference>
<proteinExistence type="inferred from homology"/>
<dbReference type="PROSITE" id="PS00099">
    <property type="entry name" value="THIOLASE_3"/>
    <property type="match status" value="1"/>
</dbReference>
<feature type="domain" description="Thiolase C-terminal" evidence="7">
    <location>
        <begin position="272"/>
        <end position="393"/>
    </location>
</feature>
<evidence type="ECO:0000313" key="9">
    <source>
        <dbReference type="Proteomes" id="UP000015462"/>
    </source>
</evidence>
<feature type="active site" description="Acyl-thioester intermediate" evidence="4">
    <location>
        <position position="92"/>
    </location>
</feature>
<feature type="active site" description="Proton acceptor" evidence="4">
    <location>
        <position position="351"/>
    </location>
</feature>
<evidence type="ECO:0000259" key="6">
    <source>
        <dbReference type="Pfam" id="PF00108"/>
    </source>
</evidence>
<keyword evidence="2 5" id="KW-0808">Transferase</keyword>
<dbReference type="GO" id="GO:0006635">
    <property type="term" value="P:fatty acid beta-oxidation"/>
    <property type="evidence" value="ECO:0007669"/>
    <property type="project" value="TreeGrafter"/>
</dbReference>
<dbReference type="NCBIfam" id="NF006552">
    <property type="entry name" value="PRK09051.1"/>
    <property type="match status" value="1"/>
</dbReference>